<dbReference type="InterPro" id="IPR027417">
    <property type="entry name" value="P-loop_NTPase"/>
</dbReference>
<dbReference type="Proteomes" id="UP000239480">
    <property type="component" value="Unassembled WGS sequence"/>
</dbReference>
<dbReference type="SUPFAM" id="SSF52540">
    <property type="entry name" value="P-loop containing nucleoside triphosphate hydrolases"/>
    <property type="match status" value="1"/>
</dbReference>
<organism evidence="1 2">
    <name type="scientific">Aliiruegeria haliotis</name>
    <dbReference type="NCBI Taxonomy" id="1280846"/>
    <lineage>
        <taxon>Bacteria</taxon>
        <taxon>Pseudomonadati</taxon>
        <taxon>Pseudomonadota</taxon>
        <taxon>Alphaproteobacteria</taxon>
        <taxon>Rhodobacterales</taxon>
        <taxon>Roseobacteraceae</taxon>
        <taxon>Aliiruegeria</taxon>
    </lineage>
</organism>
<gene>
    <name evidence="1" type="ORF">CLV78_105116</name>
</gene>
<sequence length="474" mass="52902">MADFEGFVLFAEMRTGSNFLEESLNLFPGLCCHGEAFNPVFVGQHNWQDLLGVTLEARQADPMELLRRIRTQGDGLGGFRFFHDHDPRILETILPDPKIAKIILTRNPLESYVSRKIAGATGQWRLTDEKHRKSAKIRFDPEEFEAHAAKIELFQRKLRRGLQLTGQTAFEVSYEEVGDVDVLNGLGRFLGQTHRLDGASTRLKRQNPSPLEDKVENFEEMQQALGAMNARSLVAGHAESPQMVAVPGFIASSTAPLLFMPIKGGPTQSVRQWLAAHDDRSPEAVQDGFTRKTLRQWKNRNKGSRAFTIVTHPVERAYGVFEQFILTRGPDTFDAIRRYLRDDVGLPLPDDTPGPEYPVARRHAAFLGFLQFAKANLAGQTPMRTDAAWRLQAAIIQSMGEVLSPDMIIRADQAEVALGQVCLQVGLTRMPAIPSLACPGRDALVALYDAEIEAAARSAFNRDYMAFGFRDWAA</sequence>
<protein>
    <recommendedName>
        <fullName evidence="3">LPS sulfotransferase NodH</fullName>
    </recommendedName>
</protein>
<dbReference type="EMBL" id="PVTD01000005">
    <property type="protein sequence ID" value="PRY23064.1"/>
    <property type="molecule type" value="Genomic_DNA"/>
</dbReference>
<keyword evidence="2" id="KW-1185">Reference proteome</keyword>
<dbReference type="AlphaFoldDB" id="A0A2T0RPE6"/>
<proteinExistence type="predicted"/>
<evidence type="ECO:0000313" key="2">
    <source>
        <dbReference type="Proteomes" id="UP000239480"/>
    </source>
</evidence>
<accession>A0A2T0RPE6</accession>
<dbReference type="RefSeq" id="WP_106205379.1">
    <property type="nucleotide sequence ID" value="NZ_PVTD01000005.1"/>
</dbReference>
<evidence type="ECO:0008006" key="3">
    <source>
        <dbReference type="Google" id="ProtNLM"/>
    </source>
</evidence>
<reference evidence="1 2" key="1">
    <citation type="submission" date="2018-03" db="EMBL/GenBank/DDBJ databases">
        <title>Genomic Encyclopedia of Archaeal and Bacterial Type Strains, Phase II (KMG-II): from individual species to whole genera.</title>
        <authorList>
            <person name="Goeker M."/>
        </authorList>
    </citation>
    <scope>NUCLEOTIDE SEQUENCE [LARGE SCALE GENOMIC DNA]</scope>
    <source>
        <strain evidence="1 2">DSM 29328</strain>
    </source>
</reference>
<dbReference type="Gene3D" id="3.40.50.300">
    <property type="entry name" value="P-loop containing nucleotide triphosphate hydrolases"/>
    <property type="match status" value="1"/>
</dbReference>
<name>A0A2T0RPE6_9RHOB</name>
<evidence type="ECO:0000313" key="1">
    <source>
        <dbReference type="EMBL" id="PRY23064.1"/>
    </source>
</evidence>
<dbReference type="OrthoDB" id="7802556at2"/>
<comment type="caution">
    <text evidence="1">The sequence shown here is derived from an EMBL/GenBank/DDBJ whole genome shotgun (WGS) entry which is preliminary data.</text>
</comment>